<feature type="compositionally biased region" description="Acidic residues" evidence="2">
    <location>
        <begin position="34"/>
        <end position="48"/>
    </location>
</feature>
<evidence type="ECO:0000313" key="5">
    <source>
        <dbReference type="Proteomes" id="UP001396334"/>
    </source>
</evidence>
<evidence type="ECO:0000313" key="4">
    <source>
        <dbReference type="EMBL" id="KAK9014116.1"/>
    </source>
</evidence>
<evidence type="ECO:0000256" key="1">
    <source>
        <dbReference type="SAM" id="Coils"/>
    </source>
</evidence>
<sequence>MDASSGNDENGSNGSDASASNGPDSVHFGWNNDMADEESYDAQEDSGESDWLGREHLLSDDDEELNAIGTHFRVVKKKIRNKTVQAADLEPPFILGSVVKNEIQDTNEEAGNEANRADENVLNENEAGGIGDNEANEADEREIQGNEASLVGLSTGEETDYLGSSDVGSYETDSDGDFVSRKTTKVFFYSSTSEPRFELGMIFETGNQFKDVLYAYAVAHRFDFKFVCNRKEKVKVVCKGKGCPFVVHASWDKSDSCFKVKTLVTDHSCSVTFKNKRANYKFVGKHFISKIRIVPQLRLLDMMRLGREELNVELNKQLCSRAKKWAEEKIKGNISHEFNKLFDYVLALRIADPDGSFDLVVERPTATDIPKFRRFYVCFGALKEGFKRPTSTGPSSPSHSIGPSVPQPSNTPSSPPHSNGPAAPPMVFMPTPSVQSSFAFDSPPVQPLVTKKIVFSRKRKVTANRIPMYRKSREHVTPSTTDMSHVSSQPAATVSVPKEAIPSKLTIWKH</sequence>
<dbReference type="Pfam" id="PF03108">
    <property type="entry name" value="DBD_Tnp_Mut"/>
    <property type="match status" value="1"/>
</dbReference>
<feature type="compositionally biased region" description="Low complexity" evidence="2">
    <location>
        <begin position="389"/>
        <end position="421"/>
    </location>
</feature>
<feature type="coiled-coil region" evidence="1">
    <location>
        <begin position="100"/>
        <end position="127"/>
    </location>
</feature>
<comment type="caution">
    <text evidence="4">The sequence shown here is derived from an EMBL/GenBank/DDBJ whole genome shotgun (WGS) entry which is preliminary data.</text>
</comment>
<dbReference type="PANTHER" id="PTHR31973:SF187">
    <property type="entry name" value="MUTATOR TRANSPOSASE MUDRA PROTEIN"/>
    <property type="match status" value="1"/>
</dbReference>
<protein>
    <recommendedName>
        <fullName evidence="3">Transposase MuDR plant domain-containing protein</fullName>
    </recommendedName>
</protein>
<keyword evidence="1" id="KW-0175">Coiled coil</keyword>
<dbReference type="PANTHER" id="PTHR31973">
    <property type="entry name" value="POLYPROTEIN, PUTATIVE-RELATED"/>
    <property type="match status" value="1"/>
</dbReference>
<proteinExistence type="predicted"/>
<name>A0ABR2RMG3_9ROSI</name>
<accession>A0ABR2RMG3</accession>
<feature type="region of interest" description="Disordered" evidence="2">
    <location>
        <begin position="1"/>
        <end position="50"/>
    </location>
</feature>
<keyword evidence="5" id="KW-1185">Reference proteome</keyword>
<feature type="region of interest" description="Disordered" evidence="2">
    <location>
        <begin position="388"/>
        <end position="428"/>
    </location>
</feature>
<dbReference type="Proteomes" id="UP001396334">
    <property type="component" value="Unassembled WGS sequence"/>
</dbReference>
<dbReference type="EMBL" id="JBBPBN010000021">
    <property type="protein sequence ID" value="KAK9014116.1"/>
    <property type="molecule type" value="Genomic_DNA"/>
</dbReference>
<feature type="domain" description="Transposase MuDR plant" evidence="3">
    <location>
        <begin position="198"/>
        <end position="260"/>
    </location>
</feature>
<evidence type="ECO:0000259" key="3">
    <source>
        <dbReference type="Pfam" id="PF03108"/>
    </source>
</evidence>
<evidence type="ECO:0000256" key="2">
    <source>
        <dbReference type="SAM" id="MobiDB-lite"/>
    </source>
</evidence>
<gene>
    <name evidence="4" type="ORF">V6N11_005285</name>
</gene>
<reference evidence="4 5" key="1">
    <citation type="journal article" date="2024" name="G3 (Bethesda)">
        <title>Genome assembly of Hibiscus sabdariffa L. provides insights into metabolisms of medicinal natural products.</title>
        <authorList>
            <person name="Kim T."/>
        </authorList>
    </citation>
    <scope>NUCLEOTIDE SEQUENCE [LARGE SCALE GENOMIC DNA]</scope>
    <source>
        <strain evidence="4">TK-2024</strain>
        <tissue evidence="4">Old leaves</tissue>
    </source>
</reference>
<organism evidence="4 5">
    <name type="scientific">Hibiscus sabdariffa</name>
    <name type="common">roselle</name>
    <dbReference type="NCBI Taxonomy" id="183260"/>
    <lineage>
        <taxon>Eukaryota</taxon>
        <taxon>Viridiplantae</taxon>
        <taxon>Streptophyta</taxon>
        <taxon>Embryophyta</taxon>
        <taxon>Tracheophyta</taxon>
        <taxon>Spermatophyta</taxon>
        <taxon>Magnoliopsida</taxon>
        <taxon>eudicotyledons</taxon>
        <taxon>Gunneridae</taxon>
        <taxon>Pentapetalae</taxon>
        <taxon>rosids</taxon>
        <taxon>malvids</taxon>
        <taxon>Malvales</taxon>
        <taxon>Malvaceae</taxon>
        <taxon>Malvoideae</taxon>
        <taxon>Hibiscus</taxon>
    </lineage>
</organism>
<feature type="compositionally biased region" description="Low complexity" evidence="2">
    <location>
        <begin position="1"/>
        <end position="22"/>
    </location>
</feature>
<dbReference type="InterPro" id="IPR004332">
    <property type="entry name" value="Transposase_MuDR"/>
</dbReference>